<reference evidence="1" key="1">
    <citation type="submission" date="2021-01" db="EMBL/GenBank/DDBJ databases">
        <authorList>
            <person name="Corre E."/>
            <person name="Pelletier E."/>
            <person name="Niang G."/>
            <person name="Scheremetjew M."/>
            <person name="Finn R."/>
            <person name="Kale V."/>
            <person name="Holt S."/>
            <person name="Cochrane G."/>
            <person name="Meng A."/>
            <person name="Brown T."/>
            <person name="Cohen L."/>
        </authorList>
    </citation>
    <scope>NUCLEOTIDE SEQUENCE</scope>
    <source>
        <strain evidence="1">FSP1.4</strain>
    </source>
</reference>
<dbReference type="AlphaFoldDB" id="A0A7S3J6Y2"/>
<organism evidence="1">
    <name type="scientific">Euplotes harpa</name>
    <dbReference type="NCBI Taxonomy" id="151035"/>
    <lineage>
        <taxon>Eukaryota</taxon>
        <taxon>Sar</taxon>
        <taxon>Alveolata</taxon>
        <taxon>Ciliophora</taxon>
        <taxon>Intramacronucleata</taxon>
        <taxon>Spirotrichea</taxon>
        <taxon>Hypotrichia</taxon>
        <taxon>Euplotida</taxon>
        <taxon>Euplotidae</taxon>
        <taxon>Euplotes</taxon>
    </lineage>
</organism>
<dbReference type="PANTHER" id="PTHR21580:SF28">
    <property type="entry name" value="BOREALIN N-TERMINAL DOMAIN-CONTAINING PROTEIN-RELATED"/>
    <property type="match status" value="1"/>
</dbReference>
<dbReference type="InterPro" id="IPR010736">
    <property type="entry name" value="SHIPPO-rpt"/>
</dbReference>
<dbReference type="PANTHER" id="PTHR21580">
    <property type="entry name" value="SHIPPO-1-RELATED"/>
    <property type="match status" value="1"/>
</dbReference>
<sequence>MLGGSLEPQKIKDNGVPGPGNYFEDMNINGHLNHVPGVCIVDKPPRFKELEKEKEFDGAKKTKSHDFVNPHNYVPGYSIGNGLREPLKNKFHTPAPNTYNVLDDNKPLDKYKFHMGMRTNYKANKGQETPGPGEYLTEIYEQIGPTHLIGTGQRSDLGVGKAYLSPGPGQYNVRSKLDGVQIKFGNQAKDTKIKKTYEPGPASYDLPGTVGNVPKYLRLKNEKDALGKDDDKSEDLELL</sequence>
<gene>
    <name evidence="1" type="ORF">EHAR0213_LOCUS4142</name>
</gene>
<protein>
    <submittedName>
        <fullName evidence="1">Uncharacterized protein</fullName>
    </submittedName>
</protein>
<proteinExistence type="predicted"/>
<dbReference type="EMBL" id="HBII01009722">
    <property type="protein sequence ID" value="CAE0345233.1"/>
    <property type="molecule type" value="Transcribed_RNA"/>
</dbReference>
<name>A0A7S3J6Y2_9SPIT</name>
<evidence type="ECO:0000313" key="1">
    <source>
        <dbReference type="EMBL" id="CAE0345233.1"/>
    </source>
</evidence>
<dbReference type="InterPro" id="IPR051291">
    <property type="entry name" value="CIMAP"/>
</dbReference>
<accession>A0A7S3J6Y2</accession>
<dbReference type="Pfam" id="PF07004">
    <property type="entry name" value="SHIPPO-rpt"/>
    <property type="match status" value="2"/>
</dbReference>